<organism evidence="2">
    <name type="scientific">Nocardiopsis sp. 25L-1-1c</name>
    <dbReference type="NCBI Taxonomy" id="1009683"/>
    <lineage>
        <taxon>Bacteria</taxon>
        <taxon>Bacillati</taxon>
        <taxon>Actinomycetota</taxon>
        <taxon>Actinomycetes</taxon>
        <taxon>Streptosporangiales</taxon>
        <taxon>Nocardiopsidaceae</taxon>
        <taxon>Nocardiopsis</taxon>
    </lineage>
</organism>
<accession>R4HCI5</accession>
<name>R4HCI5_9ACTN</name>
<keyword evidence="2" id="KW-0614">Plasmid</keyword>
<evidence type="ECO:0000313" key="2">
    <source>
        <dbReference type="EMBL" id="AEC12497.1"/>
    </source>
</evidence>
<evidence type="ECO:0000256" key="1">
    <source>
        <dbReference type="SAM" id="MobiDB-lite"/>
    </source>
</evidence>
<feature type="region of interest" description="Disordered" evidence="1">
    <location>
        <begin position="1"/>
        <end position="23"/>
    </location>
</feature>
<dbReference type="AlphaFoldDB" id="R4HCI5"/>
<protein>
    <submittedName>
        <fullName evidence="2">PNPL1.4c</fullName>
    </submittedName>
</protein>
<proteinExistence type="predicted"/>
<reference evidence="2" key="1">
    <citation type="submission" date="2010-04" db="EMBL/GenBank/DDBJ databases">
        <title>Complete nucleotide sequence of Nocardiopsis linear plasmid pNPL1.</title>
        <authorList>
            <person name="Tian X.-L."/>
            <person name="Zhong L."/>
            <person name="Cheng Q.-X."/>
            <person name="Chen Z.-H."/>
            <person name="Zhou M."/>
            <person name="Wang T."/>
            <person name="Fan Y."/>
            <person name="Yang Y."/>
            <person name="Guo P."/>
            <person name="Xia H.-Y."/>
            <person name="Qin Z.-J."/>
        </authorList>
    </citation>
    <scope>NUCLEOTIDE SEQUENCE</scope>
    <source>
        <strain evidence="2">25L-1-1c</strain>
        <plasmid evidence="2">pNPL1</plasmid>
    </source>
</reference>
<geneLocation type="plasmid" evidence="2">
    <name>pNPL1</name>
</geneLocation>
<dbReference type="EMBL" id="HM102370">
    <property type="protein sequence ID" value="AEC12497.1"/>
    <property type="molecule type" value="Genomic_DNA"/>
</dbReference>
<sequence length="239" mass="25822">MGARRPRAPTPPTHTPKETTMHITPDSPLTDRVAVMIANSVMYAGQDAPSPDERPRTFTLYTGTTWTPTAEEWAKVCHEVTAIVADHETNILMGMLGRIVVRPGGRDAALSDLVLIDHWHHADPLVRAAVLLRLVWDVATEPLIPVPDTDEGDDADVFAPARLALARSLQSQAQTHYLTDPGGMLSWFTGPQFPASWPTHATATTVRNLVDEADEDGATSATLDLALILASASVVRGAR</sequence>